<feature type="domain" description="PepSY" evidence="1">
    <location>
        <begin position="63"/>
        <end position="117"/>
    </location>
</feature>
<sequence>SKITKVSFKAADKTAIYEVDGFNASGAHSITLDVATGNVAEGTPKAYDASMEASAIDAGTVLPPHVAINAAFAQTGNIATGINSWSVVNQNGKPIYTVEFHDAQNKPVSIALDAKTGIAVK</sequence>
<dbReference type="AlphaFoldDB" id="W1YLC4"/>
<reference evidence="2" key="1">
    <citation type="submission" date="2013-12" db="EMBL/GenBank/DDBJ databases">
        <title>A Varibaculum cambriense genome reconstructed from a premature infant gut community with otherwise low bacterial novelty that shifts toward anaerobic metabolism during the third week of life.</title>
        <authorList>
            <person name="Brown C.T."/>
            <person name="Sharon I."/>
            <person name="Thomas B.C."/>
            <person name="Castelle C.J."/>
            <person name="Morowitz M.J."/>
            <person name="Banfield J.F."/>
        </authorList>
    </citation>
    <scope>NUCLEOTIDE SEQUENCE</scope>
</reference>
<accession>W1YLC4</accession>
<comment type="caution">
    <text evidence="2">The sequence shown here is derived from an EMBL/GenBank/DDBJ whole genome shotgun (WGS) entry which is preliminary data.</text>
</comment>
<evidence type="ECO:0000259" key="1">
    <source>
        <dbReference type="Pfam" id="PF03413"/>
    </source>
</evidence>
<protein>
    <recommendedName>
        <fullName evidence="1">PepSY domain-containing protein</fullName>
    </recommendedName>
</protein>
<dbReference type="Gene3D" id="3.10.450.40">
    <property type="match status" value="1"/>
</dbReference>
<dbReference type="Pfam" id="PF03413">
    <property type="entry name" value="PepSY"/>
    <property type="match status" value="1"/>
</dbReference>
<gene>
    <name evidence="2" type="ORF">Q604_UNBC02738G0001</name>
</gene>
<dbReference type="EMBL" id="AZMM01002738">
    <property type="protein sequence ID" value="ETJ43267.1"/>
    <property type="molecule type" value="Genomic_DNA"/>
</dbReference>
<organism evidence="2">
    <name type="scientific">human gut metagenome</name>
    <dbReference type="NCBI Taxonomy" id="408170"/>
    <lineage>
        <taxon>unclassified sequences</taxon>
        <taxon>metagenomes</taxon>
        <taxon>organismal metagenomes</taxon>
    </lineage>
</organism>
<evidence type="ECO:0000313" key="2">
    <source>
        <dbReference type="EMBL" id="ETJ43267.1"/>
    </source>
</evidence>
<proteinExistence type="predicted"/>
<feature type="non-terminal residue" evidence="2">
    <location>
        <position position="1"/>
    </location>
</feature>
<name>W1YLC4_9ZZZZ</name>
<dbReference type="InterPro" id="IPR025711">
    <property type="entry name" value="PepSY"/>
</dbReference>